<keyword evidence="2" id="KW-0812">Transmembrane</keyword>
<name>A0A1G1KRM3_9BACT</name>
<protein>
    <recommendedName>
        <fullName evidence="7">PPM-type phosphatase domain-containing protein</fullName>
    </recommendedName>
</protein>
<accession>A0A1G1KRM3</accession>
<gene>
    <name evidence="5" type="ORF">A3G33_11170</name>
</gene>
<dbReference type="InterPro" id="IPR052016">
    <property type="entry name" value="Bact_Sigma-Reg"/>
</dbReference>
<evidence type="ECO:0000259" key="4">
    <source>
        <dbReference type="SMART" id="SM01080"/>
    </source>
</evidence>
<feature type="transmembrane region" description="Helical" evidence="2">
    <location>
        <begin position="351"/>
        <end position="371"/>
    </location>
</feature>
<dbReference type="SMART" id="SM00331">
    <property type="entry name" value="PP2C_SIG"/>
    <property type="match status" value="1"/>
</dbReference>
<dbReference type="Pfam" id="PF05226">
    <property type="entry name" value="CHASE2"/>
    <property type="match status" value="1"/>
</dbReference>
<evidence type="ECO:0000313" key="5">
    <source>
        <dbReference type="EMBL" id="OGW95558.1"/>
    </source>
</evidence>
<keyword evidence="2" id="KW-0472">Membrane</keyword>
<dbReference type="InterPro" id="IPR001932">
    <property type="entry name" value="PPM-type_phosphatase-like_dom"/>
</dbReference>
<evidence type="ECO:0000256" key="2">
    <source>
        <dbReference type="SAM" id="Phobius"/>
    </source>
</evidence>
<feature type="transmembrane region" description="Helical" evidence="2">
    <location>
        <begin position="294"/>
        <end position="314"/>
    </location>
</feature>
<keyword evidence="2" id="KW-1133">Transmembrane helix</keyword>
<dbReference type="Proteomes" id="UP000178187">
    <property type="component" value="Unassembled WGS sequence"/>
</dbReference>
<dbReference type="SMART" id="SM01080">
    <property type="entry name" value="CHASE2"/>
    <property type="match status" value="1"/>
</dbReference>
<reference evidence="5 6" key="1">
    <citation type="journal article" date="2016" name="Nat. Commun.">
        <title>Thousands of microbial genomes shed light on interconnected biogeochemical processes in an aquifer system.</title>
        <authorList>
            <person name="Anantharaman K."/>
            <person name="Brown C.T."/>
            <person name="Hug L.A."/>
            <person name="Sharon I."/>
            <person name="Castelle C.J."/>
            <person name="Probst A.J."/>
            <person name="Thomas B.C."/>
            <person name="Singh A."/>
            <person name="Wilkins M.J."/>
            <person name="Karaoz U."/>
            <person name="Brodie E.L."/>
            <person name="Williams K.H."/>
            <person name="Hubbard S.S."/>
            <person name="Banfield J.F."/>
        </authorList>
    </citation>
    <scope>NUCLEOTIDE SEQUENCE [LARGE SCALE GENOMIC DNA]</scope>
</reference>
<proteinExistence type="predicted"/>
<dbReference type="EMBL" id="MHFR01000060">
    <property type="protein sequence ID" value="OGW95558.1"/>
    <property type="molecule type" value="Genomic_DNA"/>
</dbReference>
<feature type="transmembrane region" description="Helical" evidence="2">
    <location>
        <begin position="17"/>
        <end position="37"/>
    </location>
</feature>
<dbReference type="Pfam" id="PF07228">
    <property type="entry name" value="SpoIIE"/>
    <property type="match status" value="1"/>
</dbReference>
<dbReference type="InterPro" id="IPR036457">
    <property type="entry name" value="PPM-type-like_dom_sf"/>
</dbReference>
<keyword evidence="1" id="KW-0378">Hydrolase</keyword>
<dbReference type="AlphaFoldDB" id="A0A1G1KRM3"/>
<evidence type="ECO:0000259" key="3">
    <source>
        <dbReference type="SMART" id="SM00331"/>
    </source>
</evidence>
<evidence type="ECO:0000313" key="6">
    <source>
        <dbReference type="Proteomes" id="UP000178187"/>
    </source>
</evidence>
<dbReference type="PANTHER" id="PTHR43156:SF2">
    <property type="entry name" value="STAGE II SPORULATION PROTEIN E"/>
    <property type="match status" value="1"/>
</dbReference>
<evidence type="ECO:0008006" key="7">
    <source>
        <dbReference type="Google" id="ProtNLM"/>
    </source>
</evidence>
<comment type="caution">
    <text evidence="5">The sequence shown here is derived from an EMBL/GenBank/DDBJ whole genome shotgun (WGS) entry which is preliminary data.</text>
</comment>
<organism evidence="5 6">
    <name type="scientific">Candidatus Danuiimicrobium aquiferis</name>
    <dbReference type="NCBI Taxonomy" id="1801832"/>
    <lineage>
        <taxon>Bacteria</taxon>
        <taxon>Pseudomonadati</taxon>
        <taxon>Candidatus Omnitrophota</taxon>
        <taxon>Candidatus Danuiimicrobium</taxon>
    </lineage>
</organism>
<dbReference type="PANTHER" id="PTHR43156">
    <property type="entry name" value="STAGE II SPORULATION PROTEIN E-RELATED"/>
    <property type="match status" value="1"/>
</dbReference>
<evidence type="ECO:0000256" key="1">
    <source>
        <dbReference type="ARBA" id="ARBA00022801"/>
    </source>
</evidence>
<feature type="domain" description="CHASE2" evidence="4">
    <location>
        <begin position="37"/>
        <end position="318"/>
    </location>
</feature>
<dbReference type="InterPro" id="IPR007890">
    <property type="entry name" value="CHASE2"/>
</dbReference>
<feature type="domain" description="PPM-type phosphatase" evidence="3">
    <location>
        <begin position="407"/>
        <end position="625"/>
    </location>
</feature>
<dbReference type="GO" id="GO:0016791">
    <property type="term" value="F:phosphatase activity"/>
    <property type="evidence" value="ECO:0007669"/>
    <property type="project" value="TreeGrafter"/>
</dbReference>
<sequence length="626" mass="69719">MPLKQCDSKTTRISWRLYLIAAGFAAALFLLHSLNLFNFHELNAVDLRFKLRGEKKADPRIVIVEIDDASLRTVGQWPWPRGTDGALLATISQYHPRFVLLDLLFTEPSPDPSEDDKLTFAVKNAGNVILPFYFYSLKPFGAFFPIPALQQAAKSVGFVNMDTERDGIVRKFQPYLKTETGEFYPSVSLALLLQMTDTARHSAVPPSLPLDHKGRMWINYPGTISSFKRITGWEVIDAVGKKDDELRHLFSNSFVLIGHTATATSDLKPAPFSPLEPGVAIHASALHTLLSGKFLVSAPPLADFLILLFLLLSVTAISQAGSPKKILLMTTALWLGYAVLNFFFFIYSGMIFLLSLPLTGMILIYVLMLFLKYVDIRFQGELLHRELQTAARIQESFLPKGNPAIKTIDAAFECRFAKQVGGDLYDWTELGDKRLAVCVGDVSGKGCPAALYMARAINEMRREYRDGRLPGELNTILNANLLKGESSGMFLTLFYAIIDTERKKISFSNAGHEPPLYYSAASKKAQTIELAQGTPLGLFEESAYATAEIPYQAGDMFWVISDGIKELRNPKKEQFGMERLGTLLEKEAPNGLSAAKMIATVFQALDGYRKGMPPHDDRTILCVRFE</sequence>
<dbReference type="Gene3D" id="3.60.40.10">
    <property type="entry name" value="PPM-type phosphatase domain"/>
    <property type="match status" value="1"/>
</dbReference>
<feature type="transmembrane region" description="Helical" evidence="2">
    <location>
        <begin position="326"/>
        <end position="345"/>
    </location>
</feature>